<evidence type="ECO:0000313" key="4">
    <source>
        <dbReference type="EMBL" id="KAL3763915.1"/>
    </source>
</evidence>
<protein>
    <recommendedName>
        <fullName evidence="6">Prokaryotic-type class I peptide chain release factors domain-containing protein</fullName>
    </recommendedName>
</protein>
<dbReference type="PANTHER" id="PTHR46729">
    <property type="entry name" value="LEUKOCYTE RECEPTOR CLUSTER MEMBER 9"/>
    <property type="match status" value="1"/>
</dbReference>
<evidence type="ECO:0000256" key="1">
    <source>
        <dbReference type="ARBA" id="ARBA00010835"/>
    </source>
</evidence>
<dbReference type="InterPro" id="IPR000352">
    <property type="entry name" value="Pep_chain_release_fac_I"/>
</dbReference>
<feature type="domain" description="Prokaryotic-type class I peptide chain release factors" evidence="2">
    <location>
        <begin position="359"/>
        <end position="454"/>
    </location>
</feature>
<dbReference type="InterPro" id="IPR045853">
    <property type="entry name" value="Pep_chain_release_fac_I_sf"/>
</dbReference>
<gene>
    <name evidence="4" type="ORF">ACHAWU_003381</name>
</gene>
<comment type="similarity">
    <text evidence="1">Belongs to the prokaryotic/mitochondrial release factor family.</text>
</comment>
<dbReference type="InterPro" id="IPR040459">
    <property type="entry name" value="MJ1316"/>
</dbReference>
<dbReference type="Gene3D" id="3.30.160.20">
    <property type="match status" value="1"/>
</dbReference>
<accession>A0ABD3MIL2</accession>
<evidence type="ECO:0008006" key="6">
    <source>
        <dbReference type="Google" id="ProtNLM"/>
    </source>
</evidence>
<comment type="caution">
    <text evidence="4">The sequence shown here is derived from an EMBL/GenBank/DDBJ whole genome shotgun (WGS) entry which is preliminary data.</text>
</comment>
<proteinExistence type="inferred from homology"/>
<dbReference type="EMBL" id="JALLBG020000110">
    <property type="protein sequence ID" value="KAL3763915.1"/>
    <property type="molecule type" value="Genomic_DNA"/>
</dbReference>
<organism evidence="4 5">
    <name type="scientific">Discostella pseudostelligera</name>
    <dbReference type="NCBI Taxonomy" id="259834"/>
    <lineage>
        <taxon>Eukaryota</taxon>
        <taxon>Sar</taxon>
        <taxon>Stramenopiles</taxon>
        <taxon>Ochrophyta</taxon>
        <taxon>Bacillariophyta</taxon>
        <taxon>Coscinodiscophyceae</taxon>
        <taxon>Thalassiosirophycidae</taxon>
        <taxon>Stephanodiscales</taxon>
        <taxon>Stephanodiscaceae</taxon>
        <taxon>Discostella</taxon>
    </lineage>
</organism>
<dbReference type="Pfam" id="PF04457">
    <property type="entry name" value="MJ1316"/>
    <property type="match status" value="1"/>
</dbReference>
<evidence type="ECO:0000259" key="3">
    <source>
        <dbReference type="Pfam" id="PF04457"/>
    </source>
</evidence>
<dbReference type="Pfam" id="PF00472">
    <property type="entry name" value="RF-1"/>
    <property type="match status" value="1"/>
</dbReference>
<feature type="domain" description="MJ1316 RNA cyclic group end recognition" evidence="3">
    <location>
        <begin position="105"/>
        <end position="178"/>
    </location>
</feature>
<name>A0ABD3MIL2_9STRA</name>
<dbReference type="SUPFAM" id="SSF75620">
    <property type="entry name" value="Release factor"/>
    <property type="match status" value="1"/>
</dbReference>
<dbReference type="PANTHER" id="PTHR46729:SF1">
    <property type="entry name" value="LEUKOCYTE RECEPTOR CLUSTER MEMBER 9"/>
    <property type="match status" value="1"/>
</dbReference>
<keyword evidence="5" id="KW-1185">Reference proteome</keyword>
<reference evidence="4 5" key="1">
    <citation type="submission" date="2024-10" db="EMBL/GenBank/DDBJ databases">
        <title>Updated reference genomes for cyclostephanoid diatoms.</title>
        <authorList>
            <person name="Roberts W.R."/>
            <person name="Alverson A.J."/>
        </authorList>
    </citation>
    <scope>NUCLEOTIDE SEQUENCE [LARGE SCALE GENOMIC DNA]</scope>
    <source>
        <strain evidence="4 5">AJA232-27</strain>
    </source>
</reference>
<dbReference type="AlphaFoldDB" id="A0ABD3MIL2"/>
<dbReference type="InterPro" id="IPR042653">
    <property type="entry name" value="Leng9"/>
</dbReference>
<evidence type="ECO:0000259" key="2">
    <source>
        <dbReference type="Pfam" id="PF00472"/>
    </source>
</evidence>
<evidence type="ECO:0000313" key="5">
    <source>
        <dbReference type="Proteomes" id="UP001530293"/>
    </source>
</evidence>
<dbReference type="Proteomes" id="UP001530293">
    <property type="component" value="Unassembled WGS sequence"/>
</dbReference>
<sequence length="458" mass="52375">MTIRHYSSNNSDNDDESSLTMENIYSEWTLEDDTLLYNNKHLSTVRLASLLGRGIHGVDARLKKLSDVNSMAYARLFRTVDDVNSGSNRGDIGDESNVKSMGKLTPVKEVLRRIKWDDTLPSSSFTILYYDRVQDTLCEAPFDAPNDSISGKETSFVFALPEHRIEAVKYRDRTVWDKEMRLDCVFGSMNGNGVTIDQIIDTYDKWKREEDEREKRKRLRQMEILNELNLILEAGRLAVLKDLSSQLVRSGDEWTPEDVRGYVKRVVGLYHDAKNEKMADLTSIEEHEEVTDDDESDEFIEIVQFLYLFSDLVALLPEQRLREDILNEVESAISRSIRDGDASLSSGVVTSNQPHALPELNDEDLEEKFVKGSGNGGQKVNKTSNRVVLTHLPTQIRVECQDTRSLQQNRKIARKRLQLKVDEFLNGENSRIGIKASVAVAKKAKNKARNRRRRQSKE</sequence>